<dbReference type="EMBL" id="LAZR01012303">
    <property type="protein sequence ID" value="KKM27534.1"/>
    <property type="molecule type" value="Genomic_DNA"/>
</dbReference>
<dbReference type="AlphaFoldDB" id="A0A0F9J584"/>
<proteinExistence type="predicted"/>
<organism evidence="1">
    <name type="scientific">marine sediment metagenome</name>
    <dbReference type="NCBI Taxonomy" id="412755"/>
    <lineage>
        <taxon>unclassified sequences</taxon>
        <taxon>metagenomes</taxon>
        <taxon>ecological metagenomes</taxon>
    </lineage>
</organism>
<reference evidence="1" key="1">
    <citation type="journal article" date="2015" name="Nature">
        <title>Complex archaea that bridge the gap between prokaryotes and eukaryotes.</title>
        <authorList>
            <person name="Spang A."/>
            <person name="Saw J.H."/>
            <person name="Jorgensen S.L."/>
            <person name="Zaremba-Niedzwiedzka K."/>
            <person name="Martijn J."/>
            <person name="Lind A.E."/>
            <person name="van Eijk R."/>
            <person name="Schleper C."/>
            <person name="Guy L."/>
            <person name="Ettema T.J."/>
        </authorList>
    </citation>
    <scope>NUCLEOTIDE SEQUENCE</scope>
</reference>
<sequence length="78" mass="9114">MQFNTREFNYHNGTFTAEASDLGDRFSGKDFELVSERTGRVVEMVLVGPRYDAEGDLTHWEFQPHNCYTFDDLIIFND</sequence>
<accession>A0A0F9J584</accession>
<name>A0A0F9J584_9ZZZZ</name>
<protein>
    <submittedName>
        <fullName evidence="1">Uncharacterized protein</fullName>
    </submittedName>
</protein>
<evidence type="ECO:0000313" key="1">
    <source>
        <dbReference type="EMBL" id="KKM27534.1"/>
    </source>
</evidence>
<gene>
    <name evidence="1" type="ORF">LCGC14_1573730</name>
</gene>
<comment type="caution">
    <text evidence="1">The sequence shown here is derived from an EMBL/GenBank/DDBJ whole genome shotgun (WGS) entry which is preliminary data.</text>
</comment>